<dbReference type="EMBL" id="BSPQ01000005">
    <property type="protein sequence ID" value="GLS90988.1"/>
    <property type="molecule type" value="Genomic_DNA"/>
</dbReference>
<keyword evidence="2" id="KW-1003">Cell membrane</keyword>
<keyword evidence="10" id="KW-1185">Reference proteome</keyword>
<evidence type="ECO:0000313" key="10">
    <source>
        <dbReference type="Proteomes" id="UP001157353"/>
    </source>
</evidence>
<keyword evidence="6" id="KW-0813">Transport</keyword>
<keyword evidence="4 7" id="KW-1133">Transmembrane helix</keyword>
<dbReference type="Pfam" id="PF01618">
    <property type="entry name" value="MotA_ExbB"/>
    <property type="match status" value="1"/>
</dbReference>
<dbReference type="PANTHER" id="PTHR30625">
    <property type="entry name" value="PROTEIN TOLQ"/>
    <property type="match status" value="1"/>
</dbReference>
<evidence type="ECO:0000256" key="3">
    <source>
        <dbReference type="ARBA" id="ARBA00022692"/>
    </source>
</evidence>
<gene>
    <name evidence="9" type="ORF">GCM10007916_20550</name>
</gene>
<evidence type="ECO:0000256" key="1">
    <source>
        <dbReference type="ARBA" id="ARBA00004651"/>
    </source>
</evidence>
<protein>
    <recommendedName>
        <fullName evidence="8">MotA/TolQ/ExbB proton channel domain-containing protein</fullName>
    </recommendedName>
</protein>
<sequence>MNWFSDSFYLIERFIDSGGPVLLGIALLLLLLWILMLERGYYLFVHFPVYQKQMLQQWLARDDKTSWYAIQIRQGNLAQASMRLKQNMDFLNALIKMFPLLGLLGTVSGMIQVFDVVAVHGTGNPRLLASGISLATIPTMAGLVCALSGLFIYSRLQSHAKKLHAQLALKLVSK</sequence>
<dbReference type="Proteomes" id="UP001157353">
    <property type="component" value="Unassembled WGS sequence"/>
</dbReference>
<evidence type="ECO:0000256" key="4">
    <source>
        <dbReference type="ARBA" id="ARBA00022989"/>
    </source>
</evidence>
<organism evidence="9 10">
    <name type="scientific">Psychromonas marina</name>
    <dbReference type="NCBI Taxonomy" id="88364"/>
    <lineage>
        <taxon>Bacteria</taxon>
        <taxon>Pseudomonadati</taxon>
        <taxon>Pseudomonadota</taxon>
        <taxon>Gammaproteobacteria</taxon>
        <taxon>Alteromonadales</taxon>
        <taxon>Psychromonadaceae</taxon>
        <taxon>Psychromonas</taxon>
    </lineage>
</organism>
<evidence type="ECO:0000256" key="5">
    <source>
        <dbReference type="ARBA" id="ARBA00023136"/>
    </source>
</evidence>
<feature type="transmembrane region" description="Helical" evidence="7">
    <location>
        <begin position="131"/>
        <end position="153"/>
    </location>
</feature>
<comment type="similarity">
    <text evidence="6">Belongs to the exbB/tolQ family.</text>
</comment>
<accession>A0ABQ6E1F6</accession>
<dbReference type="InterPro" id="IPR050790">
    <property type="entry name" value="ExbB/TolQ_transport"/>
</dbReference>
<evidence type="ECO:0000256" key="6">
    <source>
        <dbReference type="RuleBase" id="RU004057"/>
    </source>
</evidence>
<reference evidence="10" key="1">
    <citation type="journal article" date="2019" name="Int. J. Syst. Evol. Microbiol.">
        <title>The Global Catalogue of Microorganisms (GCM) 10K type strain sequencing project: providing services to taxonomists for standard genome sequencing and annotation.</title>
        <authorList>
            <consortium name="The Broad Institute Genomics Platform"/>
            <consortium name="The Broad Institute Genome Sequencing Center for Infectious Disease"/>
            <person name="Wu L."/>
            <person name="Ma J."/>
        </authorList>
    </citation>
    <scope>NUCLEOTIDE SEQUENCE [LARGE SCALE GENOMIC DNA]</scope>
    <source>
        <strain evidence="10">NBRC 103166</strain>
    </source>
</reference>
<evidence type="ECO:0000256" key="7">
    <source>
        <dbReference type="SAM" id="Phobius"/>
    </source>
</evidence>
<keyword evidence="5 7" id="KW-0472">Membrane</keyword>
<evidence type="ECO:0000259" key="8">
    <source>
        <dbReference type="Pfam" id="PF01618"/>
    </source>
</evidence>
<keyword evidence="6" id="KW-0653">Protein transport</keyword>
<feature type="transmembrane region" description="Helical" evidence="7">
    <location>
        <begin position="20"/>
        <end position="37"/>
    </location>
</feature>
<comment type="subcellular location">
    <subcellularLocation>
        <location evidence="1">Cell membrane</location>
        <topology evidence="1">Multi-pass membrane protein</topology>
    </subcellularLocation>
    <subcellularLocation>
        <location evidence="6">Membrane</location>
        <topology evidence="6">Multi-pass membrane protein</topology>
    </subcellularLocation>
</comment>
<name>A0ABQ6E1F6_9GAMM</name>
<evidence type="ECO:0000256" key="2">
    <source>
        <dbReference type="ARBA" id="ARBA00022475"/>
    </source>
</evidence>
<feature type="transmembrane region" description="Helical" evidence="7">
    <location>
        <begin position="90"/>
        <end position="111"/>
    </location>
</feature>
<evidence type="ECO:0000313" key="9">
    <source>
        <dbReference type="EMBL" id="GLS90988.1"/>
    </source>
</evidence>
<feature type="domain" description="MotA/TolQ/ExbB proton channel" evidence="8">
    <location>
        <begin position="54"/>
        <end position="166"/>
    </location>
</feature>
<dbReference type="InterPro" id="IPR002898">
    <property type="entry name" value="MotA_ExbB_proton_chnl"/>
</dbReference>
<proteinExistence type="inferred from homology"/>
<keyword evidence="3 7" id="KW-0812">Transmembrane</keyword>
<dbReference type="PANTHER" id="PTHR30625:SF18">
    <property type="entry name" value="TONB2 ENERGY TRANSDUCTION SYSTEM INNER MEMBRANE COMPONENT EXBB"/>
    <property type="match status" value="1"/>
</dbReference>
<comment type="caution">
    <text evidence="9">The sequence shown here is derived from an EMBL/GenBank/DDBJ whole genome shotgun (WGS) entry which is preliminary data.</text>
</comment>
<dbReference type="RefSeq" id="WP_284204099.1">
    <property type="nucleotide sequence ID" value="NZ_BSPQ01000005.1"/>
</dbReference>